<dbReference type="PROSITE" id="PS50213">
    <property type="entry name" value="FAS1"/>
    <property type="match status" value="1"/>
</dbReference>
<evidence type="ECO:0000313" key="4">
    <source>
        <dbReference type="Proteomes" id="UP000283433"/>
    </source>
</evidence>
<dbReference type="RefSeq" id="WP_120183066.1">
    <property type="nucleotide sequence ID" value="NZ_MBTA01000029.1"/>
</dbReference>
<comment type="caution">
    <text evidence="3">The sequence shown here is derived from an EMBL/GenBank/DDBJ whole genome shotgun (WGS) entry which is preliminary data.</text>
</comment>
<dbReference type="AlphaFoldDB" id="A0A419S276"/>
<feature type="chain" id="PRO_5019060247" description="FAS1 domain-containing protein" evidence="1">
    <location>
        <begin position="23"/>
        <end position="487"/>
    </location>
</feature>
<evidence type="ECO:0000256" key="1">
    <source>
        <dbReference type="SAM" id="SignalP"/>
    </source>
</evidence>
<feature type="domain" description="FAS1" evidence="2">
    <location>
        <begin position="38"/>
        <end position="161"/>
    </location>
</feature>
<gene>
    <name evidence="3" type="ORF">BCY91_11380</name>
</gene>
<dbReference type="OrthoDB" id="831756at2"/>
<proteinExistence type="predicted"/>
<keyword evidence="4" id="KW-1185">Reference proteome</keyword>
<sequence>MKIFTLQKAALFILCVIGFASCQDKWDDHVEGLGNNAQNNLYEVVNSDAKYSKFADLLQKSGYADVLKSSKNFTLILPNNSAIDEVASTVDFTDSLALRAFVGYHIINSAYPVNNTADTIRAKNIRNKYIDFVNGNFNNIEPDLANQVAQNGIFHVVSHALTPYKNIYNFLMSFNGGFAQKMALLSFDTLKPVGDTILPFRSPAVISTLLSPMLLEKQKYTYFILKDDFFNAEYSKLEPYFTTSYAEDGPRPDSTTVYFNRLNMLQNLIVPGDFSESNMPDSLTAANGFKFKVDKSQIISSHVVSNGRVYYVNSLPYSLKDQIREFKVLGKSPNSFIQGYNSGNVYYRTKRDLYNNTYTDIEVYAHKTSEYYINYVKNGAYKVKYKVYGRAISGLMGDPQTKEFTQYIQFFNPATGLFNLSVTDANNTTVAKFPYVVIPLNHDEVYLGEYDRPQYGALRLRLQSKATVTDNDNTLILEYLRFEPILP</sequence>
<dbReference type="InterPro" id="IPR036378">
    <property type="entry name" value="FAS1_dom_sf"/>
</dbReference>
<protein>
    <recommendedName>
        <fullName evidence="2">FAS1 domain-containing protein</fullName>
    </recommendedName>
</protein>
<reference evidence="3 4" key="1">
    <citation type="submission" date="2016-07" db="EMBL/GenBank/DDBJ databases">
        <title>Genome of Pelobium manganitolerans.</title>
        <authorList>
            <person name="Wu S."/>
            <person name="Wang G."/>
        </authorList>
    </citation>
    <scope>NUCLEOTIDE SEQUENCE [LARGE SCALE GENOMIC DNA]</scope>
    <source>
        <strain evidence="3 4">YS-25</strain>
    </source>
</reference>
<dbReference type="InterPro" id="IPR050904">
    <property type="entry name" value="Adhesion/Biosynth-related"/>
</dbReference>
<accession>A0A419S276</accession>
<evidence type="ECO:0000313" key="3">
    <source>
        <dbReference type="EMBL" id="RKD12839.1"/>
    </source>
</evidence>
<evidence type="ECO:0000259" key="2">
    <source>
        <dbReference type="PROSITE" id="PS50213"/>
    </source>
</evidence>
<name>A0A419S276_9SPHI</name>
<feature type="signal peptide" evidence="1">
    <location>
        <begin position="1"/>
        <end position="22"/>
    </location>
</feature>
<dbReference type="Pfam" id="PF02469">
    <property type="entry name" value="Fasciclin"/>
    <property type="match status" value="1"/>
</dbReference>
<dbReference type="PANTHER" id="PTHR10900:SF77">
    <property type="entry name" value="FI19380P1"/>
    <property type="match status" value="1"/>
</dbReference>
<dbReference type="PANTHER" id="PTHR10900">
    <property type="entry name" value="PERIOSTIN-RELATED"/>
    <property type="match status" value="1"/>
</dbReference>
<organism evidence="3 4">
    <name type="scientific">Pelobium manganitolerans</name>
    <dbReference type="NCBI Taxonomy" id="1842495"/>
    <lineage>
        <taxon>Bacteria</taxon>
        <taxon>Pseudomonadati</taxon>
        <taxon>Bacteroidota</taxon>
        <taxon>Sphingobacteriia</taxon>
        <taxon>Sphingobacteriales</taxon>
        <taxon>Sphingobacteriaceae</taxon>
        <taxon>Pelobium</taxon>
    </lineage>
</organism>
<dbReference type="Proteomes" id="UP000283433">
    <property type="component" value="Unassembled WGS sequence"/>
</dbReference>
<dbReference type="InterPro" id="IPR000782">
    <property type="entry name" value="FAS1_domain"/>
</dbReference>
<dbReference type="EMBL" id="MBTA01000029">
    <property type="protein sequence ID" value="RKD12839.1"/>
    <property type="molecule type" value="Genomic_DNA"/>
</dbReference>
<dbReference type="SUPFAM" id="SSF82153">
    <property type="entry name" value="FAS1 domain"/>
    <property type="match status" value="1"/>
</dbReference>
<dbReference type="PROSITE" id="PS51257">
    <property type="entry name" value="PROKAR_LIPOPROTEIN"/>
    <property type="match status" value="1"/>
</dbReference>
<keyword evidence="1" id="KW-0732">Signal</keyword>
<dbReference type="Gene3D" id="2.30.180.10">
    <property type="entry name" value="FAS1 domain"/>
    <property type="match status" value="1"/>
</dbReference>